<dbReference type="Gene3D" id="3.40.50.720">
    <property type="entry name" value="NAD(P)-binding Rossmann-like Domain"/>
    <property type="match status" value="1"/>
</dbReference>
<sequence>MTLWTFIGRQWTRLPPPPKGEYLKGKVVLITGANSGIGLESVKHFCTASPALLILAVRSIEASERVLAELQSLHTDLKGEVISLDLNEMESIKSLPSRLRERGIETIDILINNAGINPGNEAKPAEITKDGYEKTFQTNVLAPVLLSYTLLPFLKQTSSPLIKSKPKIIFLGSGLHATCNNQPIVDAVEREQSIVEIFNREEGFDNKQIYGRSKLLLHMFTRQLIETLVDTSIITVSPGLAITNLGRDFKMSIGFVIFGAPFMLLNARSAEKGARNLTSAVASAEQSYDYWAECGPSYSESSWLSSGQGVRASKAFYKEMIDEIEKISPGVTKAVVAS</sequence>
<dbReference type="InterPro" id="IPR036291">
    <property type="entry name" value="NAD(P)-bd_dom_sf"/>
</dbReference>
<comment type="similarity">
    <text evidence="1">Belongs to the short-chain dehydrogenases/reductases (SDR) family.</text>
</comment>
<keyword evidence="2" id="KW-0560">Oxidoreductase</keyword>
<dbReference type="PANTHER" id="PTHR24320:SF152">
    <property type="entry name" value="SHORT-CHAIN DEHYDROGENASE_REDUCTASE FAMILY PROTEIN"/>
    <property type="match status" value="1"/>
</dbReference>
<dbReference type="EMBL" id="KI894034">
    <property type="protein sequence ID" value="OBR83117.1"/>
    <property type="molecule type" value="Genomic_DNA"/>
</dbReference>
<dbReference type="STRING" id="1296121.A0A1A5ZZ81"/>
<dbReference type="OrthoDB" id="542013at2759"/>
<proteinExistence type="inferred from homology"/>
<accession>A0A1A5ZZ81</accession>
<dbReference type="AlphaFoldDB" id="A0A1A5ZZ81"/>
<dbReference type="GO" id="GO:0016491">
    <property type="term" value="F:oxidoreductase activity"/>
    <property type="evidence" value="ECO:0007669"/>
    <property type="project" value="UniProtKB-KW"/>
</dbReference>
<dbReference type="RefSeq" id="XP_018260959.1">
    <property type="nucleotide sequence ID" value="XM_018409956.1"/>
</dbReference>
<gene>
    <name evidence="3" type="ORF">I303_06676</name>
    <name evidence="4" type="ORF">I303_107274</name>
</gene>
<dbReference type="InterPro" id="IPR002347">
    <property type="entry name" value="SDR_fam"/>
</dbReference>
<organism evidence="3">
    <name type="scientific">Kwoniella dejecticola CBS 10117</name>
    <dbReference type="NCBI Taxonomy" id="1296121"/>
    <lineage>
        <taxon>Eukaryota</taxon>
        <taxon>Fungi</taxon>
        <taxon>Dikarya</taxon>
        <taxon>Basidiomycota</taxon>
        <taxon>Agaricomycotina</taxon>
        <taxon>Tremellomycetes</taxon>
        <taxon>Tremellales</taxon>
        <taxon>Cryptococcaceae</taxon>
        <taxon>Kwoniella</taxon>
    </lineage>
</organism>
<dbReference type="VEuPathDB" id="FungiDB:I303_06676"/>
<reference evidence="3" key="1">
    <citation type="submission" date="2013-07" db="EMBL/GenBank/DDBJ databases">
        <title>The Genome Sequence of Cryptococcus dejecticola CBS10117.</title>
        <authorList>
            <consortium name="The Broad Institute Genome Sequencing Platform"/>
            <person name="Cuomo C."/>
            <person name="Litvintseva A."/>
            <person name="Chen Y."/>
            <person name="Heitman J."/>
            <person name="Sun S."/>
            <person name="Springer D."/>
            <person name="Dromer F."/>
            <person name="Young S.K."/>
            <person name="Zeng Q."/>
            <person name="Gargeya S."/>
            <person name="Fitzgerald M."/>
            <person name="Abouelleil A."/>
            <person name="Alvarado L."/>
            <person name="Berlin A.M."/>
            <person name="Chapman S.B."/>
            <person name="Dewar J."/>
            <person name="Goldberg J."/>
            <person name="Griggs A."/>
            <person name="Gujja S."/>
            <person name="Hansen M."/>
            <person name="Howarth C."/>
            <person name="Imamovic A."/>
            <person name="Larimer J."/>
            <person name="McCowan C."/>
            <person name="Murphy C."/>
            <person name="Pearson M."/>
            <person name="Priest M."/>
            <person name="Roberts A."/>
            <person name="Saif S."/>
            <person name="Shea T."/>
            <person name="Sykes S."/>
            <person name="Wortman J."/>
            <person name="Nusbaum C."/>
            <person name="Birren B."/>
        </authorList>
    </citation>
    <scope>NUCLEOTIDE SEQUENCE [LARGE SCALE GENOMIC DNA]</scope>
    <source>
        <strain evidence="3">CBS 10117</strain>
    </source>
</reference>
<evidence type="ECO:0000256" key="2">
    <source>
        <dbReference type="ARBA" id="ARBA00023002"/>
    </source>
</evidence>
<evidence type="ECO:0000313" key="4">
    <source>
        <dbReference type="EMBL" id="WWC64663.1"/>
    </source>
</evidence>
<evidence type="ECO:0008006" key="6">
    <source>
        <dbReference type="Google" id="ProtNLM"/>
    </source>
</evidence>
<evidence type="ECO:0000313" key="5">
    <source>
        <dbReference type="Proteomes" id="UP000078595"/>
    </source>
</evidence>
<dbReference type="EMBL" id="CP144538">
    <property type="protein sequence ID" value="WWC64663.1"/>
    <property type="molecule type" value="Genomic_DNA"/>
</dbReference>
<reference evidence="4" key="3">
    <citation type="submission" date="2024-02" db="EMBL/GenBank/DDBJ databases">
        <title>Comparative genomics of Cryptococcus and Kwoniella reveals pathogenesis evolution and contrasting modes of karyotype evolution via chromosome fusion or intercentromeric recombination.</title>
        <authorList>
            <person name="Coelho M.A."/>
            <person name="David-Palma M."/>
            <person name="Shea T."/>
            <person name="Bowers K."/>
            <person name="McGinley-Smith S."/>
            <person name="Mohammad A.W."/>
            <person name="Gnirke A."/>
            <person name="Yurkov A.M."/>
            <person name="Nowrousian M."/>
            <person name="Sun S."/>
            <person name="Cuomo C.A."/>
            <person name="Heitman J."/>
        </authorList>
    </citation>
    <scope>NUCLEOTIDE SEQUENCE</scope>
    <source>
        <strain evidence="4">CBS 10117</strain>
    </source>
</reference>
<dbReference type="PANTHER" id="PTHR24320">
    <property type="entry name" value="RETINOL DEHYDROGENASE"/>
    <property type="match status" value="1"/>
</dbReference>
<dbReference type="SUPFAM" id="SSF51735">
    <property type="entry name" value="NAD(P)-binding Rossmann-fold domains"/>
    <property type="match status" value="1"/>
</dbReference>
<reference evidence="4" key="2">
    <citation type="submission" date="2013-07" db="EMBL/GenBank/DDBJ databases">
        <authorList>
            <consortium name="The Broad Institute Genome Sequencing Platform"/>
            <person name="Cuomo C."/>
            <person name="Litvintseva A."/>
            <person name="Chen Y."/>
            <person name="Heitman J."/>
            <person name="Sun S."/>
            <person name="Springer D."/>
            <person name="Dromer F."/>
            <person name="Young S.K."/>
            <person name="Zeng Q."/>
            <person name="Gargeya S."/>
            <person name="Fitzgerald M."/>
            <person name="Abouelleil A."/>
            <person name="Alvarado L."/>
            <person name="Berlin A.M."/>
            <person name="Chapman S.B."/>
            <person name="Dewar J."/>
            <person name="Goldberg J."/>
            <person name="Griggs A."/>
            <person name="Gujja S."/>
            <person name="Hansen M."/>
            <person name="Howarth C."/>
            <person name="Imamovic A."/>
            <person name="Larimer J."/>
            <person name="McCowan C."/>
            <person name="Murphy C."/>
            <person name="Pearson M."/>
            <person name="Priest M."/>
            <person name="Roberts A."/>
            <person name="Saif S."/>
            <person name="Shea T."/>
            <person name="Sykes S."/>
            <person name="Wortman J."/>
            <person name="Nusbaum C."/>
            <person name="Birren B."/>
        </authorList>
    </citation>
    <scope>NUCLEOTIDE SEQUENCE</scope>
    <source>
        <strain evidence="4">CBS 10117</strain>
    </source>
</reference>
<dbReference type="GeneID" id="28970375"/>
<dbReference type="PRINTS" id="PR00081">
    <property type="entry name" value="GDHRDH"/>
</dbReference>
<name>A0A1A5ZZ81_9TREE</name>
<protein>
    <recommendedName>
        <fullName evidence="6">NAD(P)-binding protein</fullName>
    </recommendedName>
</protein>
<evidence type="ECO:0000256" key="1">
    <source>
        <dbReference type="ARBA" id="ARBA00006484"/>
    </source>
</evidence>
<evidence type="ECO:0000313" key="3">
    <source>
        <dbReference type="EMBL" id="OBR83117.1"/>
    </source>
</evidence>
<dbReference type="Proteomes" id="UP000078595">
    <property type="component" value="Chromosome 9"/>
</dbReference>
<dbReference type="Pfam" id="PF00106">
    <property type="entry name" value="adh_short"/>
    <property type="match status" value="1"/>
</dbReference>
<dbReference type="KEGG" id="kdj:28970375"/>
<keyword evidence="5" id="KW-1185">Reference proteome</keyword>